<evidence type="ECO:0000313" key="1">
    <source>
        <dbReference type="EMBL" id="CAG8398803.1"/>
    </source>
</evidence>
<dbReference type="AlphaFoldDB" id="A0A9W4NRN5"/>
<comment type="caution">
    <text evidence="1">The sequence shown here is derived from an EMBL/GenBank/DDBJ whole genome shotgun (WGS) entry which is preliminary data.</text>
</comment>
<sequence>MPRSPLSVLPVCLWSTGSQINLEQDPDIYYSCDADAYTPDDWKSETTTIRSSIYQGFVENGRSVPSDEQQFDTYEAGYNLLLSSSEETLTKVINRHITAFVMESHRENPLFRSPVGEDLKRCSRQVSTRYVDLHMRYHRQLSFPATVRGVDLFPPPVSWLPPNCILEVDDVTKEWTWQQPFDLVHMRLLDAAFTPEENEEVLYQCYRSLRPGGWIELLELTADFQSEDNSWSEDCPLKGFMSLMKSAAAKTGRPLHLYHRCVEFVKSAGFLDIHEEVKKWPIGPWPRDDQLKEAGSLNLEHWMVGAEGYVMYLLTKFGDPTPWSHDEVQVYLAHIRKELKDHNNHIYHRVLVIPLSAGIWRAKDDAEKGYGPGSHSLMKLFSRRWKESIDCLQLRSDLKTKLEILHPRVFTQEVI</sequence>
<reference evidence="1" key="1">
    <citation type="submission" date="2021-07" db="EMBL/GenBank/DDBJ databases">
        <authorList>
            <person name="Branca A.L. A."/>
        </authorList>
    </citation>
    <scope>NUCLEOTIDE SEQUENCE</scope>
</reference>
<evidence type="ECO:0000313" key="2">
    <source>
        <dbReference type="Proteomes" id="UP001152592"/>
    </source>
</evidence>
<name>A0A9W4NRN5_9EURO</name>
<accession>A0A9W4NRN5</accession>
<proteinExistence type="predicted"/>
<gene>
    <name evidence="1" type="ORF">PSALAMII_LOCUS7450</name>
</gene>
<dbReference type="InterPro" id="IPR029063">
    <property type="entry name" value="SAM-dependent_MTases_sf"/>
</dbReference>
<dbReference type="Proteomes" id="UP001152592">
    <property type="component" value="Unassembled WGS sequence"/>
</dbReference>
<dbReference type="OrthoDB" id="529367at2759"/>
<dbReference type="Gene3D" id="3.40.50.150">
    <property type="entry name" value="Vaccinia Virus protein VP39"/>
    <property type="match status" value="1"/>
</dbReference>
<dbReference type="EMBL" id="CAJVPD010000251">
    <property type="protein sequence ID" value="CAG8398803.1"/>
    <property type="molecule type" value="Genomic_DNA"/>
</dbReference>
<organism evidence="1 2">
    <name type="scientific">Penicillium salamii</name>
    <dbReference type="NCBI Taxonomy" id="1612424"/>
    <lineage>
        <taxon>Eukaryota</taxon>
        <taxon>Fungi</taxon>
        <taxon>Dikarya</taxon>
        <taxon>Ascomycota</taxon>
        <taxon>Pezizomycotina</taxon>
        <taxon>Eurotiomycetes</taxon>
        <taxon>Eurotiomycetidae</taxon>
        <taxon>Eurotiales</taxon>
        <taxon>Aspergillaceae</taxon>
        <taxon>Penicillium</taxon>
    </lineage>
</organism>
<dbReference type="SUPFAM" id="SSF53335">
    <property type="entry name" value="S-adenosyl-L-methionine-dependent methyltransferases"/>
    <property type="match status" value="1"/>
</dbReference>
<protein>
    <submittedName>
        <fullName evidence="1">Uncharacterized protein</fullName>
    </submittedName>
</protein>